<proteinExistence type="predicted"/>
<gene>
    <name evidence="2" type="ORF">GcC1_197035</name>
</gene>
<dbReference type="AlphaFoldDB" id="A0A420HFU7"/>
<accession>A0A420HFU7</accession>
<evidence type="ECO:0000313" key="2">
    <source>
        <dbReference type="EMBL" id="RKF56285.1"/>
    </source>
</evidence>
<feature type="region of interest" description="Disordered" evidence="1">
    <location>
        <begin position="17"/>
        <end position="49"/>
    </location>
</feature>
<evidence type="ECO:0000256" key="1">
    <source>
        <dbReference type="SAM" id="MobiDB-lite"/>
    </source>
</evidence>
<protein>
    <submittedName>
        <fullName evidence="2">Uncharacterized protein</fullName>
    </submittedName>
</protein>
<evidence type="ECO:0000313" key="3">
    <source>
        <dbReference type="Proteomes" id="UP000285405"/>
    </source>
</evidence>
<comment type="caution">
    <text evidence="2">The sequence shown here is derived from an EMBL/GenBank/DDBJ whole genome shotgun (WGS) entry which is preliminary data.</text>
</comment>
<reference evidence="2 3" key="1">
    <citation type="journal article" date="2018" name="BMC Genomics">
        <title>Comparative genome analyses reveal sequence features reflecting distinct modes of host-adaptation between dicot and monocot powdery mildew.</title>
        <authorList>
            <person name="Wu Y."/>
            <person name="Ma X."/>
            <person name="Pan Z."/>
            <person name="Kale S.D."/>
            <person name="Song Y."/>
            <person name="King H."/>
            <person name="Zhang Q."/>
            <person name="Presley C."/>
            <person name="Deng X."/>
            <person name="Wei C.I."/>
            <person name="Xiao S."/>
        </authorList>
    </citation>
    <scope>NUCLEOTIDE SEQUENCE [LARGE SCALE GENOMIC DNA]</scope>
    <source>
        <strain evidence="2">UCSC1</strain>
    </source>
</reference>
<organism evidence="2 3">
    <name type="scientific">Golovinomyces cichoracearum</name>
    <dbReference type="NCBI Taxonomy" id="62708"/>
    <lineage>
        <taxon>Eukaryota</taxon>
        <taxon>Fungi</taxon>
        <taxon>Dikarya</taxon>
        <taxon>Ascomycota</taxon>
        <taxon>Pezizomycotina</taxon>
        <taxon>Leotiomycetes</taxon>
        <taxon>Erysiphales</taxon>
        <taxon>Erysiphaceae</taxon>
        <taxon>Golovinomyces</taxon>
    </lineage>
</organism>
<name>A0A420HFU7_9PEZI</name>
<dbReference type="Proteomes" id="UP000285405">
    <property type="component" value="Unassembled WGS sequence"/>
</dbReference>
<sequence>MSDSIYYDSLPLGKVSRSARRNTQRRDYRAFNDGSDGEAPPKTRSGYSRGGRLIKVCFRKWQPPHATIWLFQLRKLLLRGFLIRVET</sequence>
<dbReference type="EMBL" id="MCBR01019798">
    <property type="protein sequence ID" value="RKF56285.1"/>
    <property type="molecule type" value="Genomic_DNA"/>
</dbReference>